<gene>
    <name evidence="3" type="ORF">HDA33_001146</name>
</gene>
<accession>A0A7W9N104</accession>
<feature type="transmembrane region" description="Helical" evidence="1">
    <location>
        <begin position="164"/>
        <end position="193"/>
    </location>
</feature>
<keyword evidence="1" id="KW-0472">Membrane</keyword>
<name>A0A7W9N104_9MICC</name>
<keyword evidence="4" id="KW-1185">Reference proteome</keyword>
<comment type="caution">
    <text evidence="3">The sequence shown here is derived from an EMBL/GenBank/DDBJ whole genome shotgun (WGS) entry which is preliminary data.</text>
</comment>
<keyword evidence="1" id="KW-0812">Transmembrane</keyword>
<feature type="transmembrane region" description="Helical" evidence="1">
    <location>
        <begin position="359"/>
        <end position="377"/>
    </location>
</feature>
<evidence type="ECO:0000313" key="4">
    <source>
        <dbReference type="Proteomes" id="UP000567246"/>
    </source>
</evidence>
<dbReference type="Pfam" id="PF07786">
    <property type="entry name" value="HGSNAT_cat"/>
    <property type="match status" value="1"/>
</dbReference>
<dbReference type="Proteomes" id="UP000567246">
    <property type="component" value="Unassembled WGS sequence"/>
</dbReference>
<evidence type="ECO:0000259" key="2">
    <source>
        <dbReference type="Pfam" id="PF07786"/>
    </source>
</evidence>
<feature type="transmembrane region" description="Helical" evidence="1">
    <location>
        <begin position="205"/>
        <end position="228"/>
    </location>
</feature>
<proteinExistence type="predicted"/>
<feature type="transmembrane region" description="Helical" evidence="1">
    <location>
        <begin position="383"/>
        <end position="401"/>
    </location>
</feature>
<dbReference type="RefSeq" id="WP_338104270.1">
    <property type="nucleotide sequence ID" value="NZ_BAABAG010000001.1"/>
</dbReference>
<feature type="transmembrane region" description="Helical" evidence="1">
    <location>
        <begin position="100"/>
        <end position="117"/>
    </location>
</feature>
<evidence type="ECO:0000313" key="3">
    <source>
        <dbReference type="EMBL" id="MBB5848582.1"/>
    </source>
</evidence>
<dbReference type="EMBL" id="JACHMW010000001">
    <property type="protein sequence ID" value="MBB5848582.1"/>
    <property type="molecule type" value="Genomic_DNA"/>
</dbReference>
<feature type="transmembrane region" description="Helical" evidence="1">
    <location>
        <begin position="124"/>
        <end position="144"/>
    </location>
</feature>
<reference evidence="3 4" key="1">
    <citation type="submission" date="2020-08" db="EMBL/GenBank/DDBJ databases">
        <title>Sequencing the genomes of 1000 actinobacteria strains.</title>
        <authorList>
            <person name="Klenk H.-P."/>
        </authorList>
    </citation>
    <scope>NUCLEOTIDE SEQUENCE [LARGE SCALE GENOMIC DNA]</scope>
    <source>
        <strain evidence="3 4">DSM 17945</strain>
    </source>
</reference>
<feature type="transmembrane region" description="Helical" evidence="1">
    <location>
        <begin position="280"/>
        <end position="303"/>
    </location>
</feature>
<feature type="domain" description="Heparan-alpha-glucosaminide N-acetyltransferase catalytic" evidence="2">
    <location>
        <begin position="1"/>
        <end position="204"/>
    </location>
</feature>
<feature type="transmembrane region" description="Helical" evidence="1">
    <location>
        <begin position="35"/>
        <end position="55"/>
    </location>
</feature>
<dbReference type="InterPro" id="IPR012429">
    <property type="entry name" value="HGSNAT_cat"/>
</dbReference>
<protein>
    <recommendedName>
        <fullName evidence="2">Heparan-alpha-glucosaminide N-acetyltransferase catalytic domain-containing protein</fullName>
    </recommendedName>
</protein>
<sequence length="429" mass="42578">MDAARGVALLGMVAVHAVDPTTAAGDPHPVFLGFAGRASVLFVLLAGVGLALSTGGTRPAEGARRAVLRRRIARRAGLLFVVGLACGALGTPVAVILCHYALLFLLALPLLGLRAPALGAIAGAWLVLGPVAVFAASTAGQALLGRDEFLLGARLWLSPMPEDLLTPGVLLADLVVTGYYPVLSWGAFLVLGLAVGRLPLDRARVAAALLAAGALAWGAAAAAGAAVLRAPGVLERIAAGTGADPEQLTATLRTGEHRLAYLPPDPLWLALPTPHGGSPVAALLAAGWACAVLGLCLLVGAALDRALAGRTSADRGATPAVGSAHGSAATGAATGVGAGLAGLVRAAARPLTGAGRIPLTLYVGHLLVLAAASRLEIDASRAALLTVLVALCLAAGLAADLTGRRGPLESAVARLSRAGEADAPSPVGR</sequence>
<evidence type="ECO:0000256" key="1">
    <source>
        <dbReference type="SAM" id="Phobius"/>
    </source>
</evidence>
<feature type="transmembrane region" description="Helical" evidence="1">
    <location>
        <begin position="76"/>
        <end position="94"/>
    </location>
</feature>
<organism evidence="3 4">
    <name type="scientific">Micrococcus endophyticus</name>
    <dbReference type="NCBI Taxonomy" id="455343"/>
    <lineage>
        <taxon>Bacteria</taxon>
        <taxon>Bacillati</taxon>
        <taxon>Actinomycetota</taxon>
        <taxon>Actinomycetes</taxon>
        <taxon>Micrococcales</taxon>
        <taxon>Micrococcaceae</taxon>
        <taxon>Micrococcus</taxon>
    </lineage>
</organism>
<keyword evidence="1" id="KW-1133">Transmembrane helix</keyword>
<dbReference type="AlphaFoldDB" id="A0A7W9N104"/>